<evidence type="ECO:0000313" key="2">
    <source>
        <dbReference type="Proteomes" id="UP000660611"/>
    </source>
</evidence>
<comment type="caution">
    <text evidence="1">The sequence shown here is derived from an EMBL/GenBank/DDBJ whole genome shotgun (WGS) entry which is preliminary data.</text>
</comment>
<reference evidence="1" key="1">
    <citation type="submission" date="2021-01" db="EMBL/GenBank/DDBJ databases">
        <title>Whole genome shotgun sequence of Dactylosporangium siamense NBRC 106093.</title>
        <authorList>
            <person name="Komaki H."/>
            <person name="Tamura T."/>
        </authorList>
    </citation>
    <scope>NUCLEOTIDE SEQUENCE</scope>
    <source>
        <strain evidence="1">NBRC 106093</strain>
    </source>
</reference>
<name>A0A919PIL5_9ACTN</name>
<sequence>MFVIDCPAHGSRVLLSERRIRNLRNTDTGVLLDLECYCGHIERIRTGRRHTTRRVTVPE</sequence>
<protein>
    <submittedName>
        <fullName evidence="1">Uncharacterized protein</fullName>
    </submittedName>
</protein>
<dbReference type="EMBL" id="BONQ01000053">
    <property type="protein sequence ID" value="GIG45525.1"/>
    <property type="molecule type" value="Genomic_DNA"/>
</dbReference>
<dbReference type="RefSeq" id="WP_203847329.1">
    <property type="nucleotide sequence ID" value="NZ_BAAAVW010000011.1"/>
</dbReference>
<dbReference type="AlphaFoldDB" id="A0A919PIL5"/>
<proteinExistence type="predicted"/>
<accession>A0A919PIL5</accession>
<organism evidence="1 2">
    <name type="scientific">Dactylosporangium siamense</name>
    <dbReference type="NCBI Taxonomy" id="685454"/>
    <lineage>
        <taxon>Bacteria</taxon>
        <taxon>Bacillati</taxon>
        <taxon>Actinomycetota</taxon>
        <taxon>Actinomycetes</taxon>
        <taxon>Micromonosporales</taxon>
        <taxon>Micromonosporaceae</taxon>
        <taxon>Dactylosporangium</taxon>
    </lineage>
</organism>
<gene>
    <name evidence="1" type="ORF">Dsi01nite_035660</name>
</gene>
<evidence type="ECO:0000313" key="1">
    <source>
        <dbReference type="EMBL" id="GIG45525.1"/>
    </source>
</evidence>
<dbReference type="Proteomes" id="UP000660611">
    <property type="component" value="Unassembled WGS sequence"/>
</dbReference>
<keyword evidence="2" id="KW-1185">Reference proteome</keyword>